<gene>
    <name evidence="2" type="ORF">PR001_g979</name>
</gene>
<feature type="region of interest" description="Disordered" evidence="1">
    <location>
        <begin position="99"/>
        <end position="265"/>
    </location>
</feature>
<feature type="compositionally biased region" description="Basic residues" evidence="1">
    <location>
        <begin position="15"/>
        <end position="30"/>
    </location>
</feature>
<dbReference type="EMBL" id="QXFV01000028">
    <property type="protein sequence ID" value="KAE9051937.1"/>
    <property type="molecule type" value="Genomic_DNA"/>
</dbReference>
<name>A0A6A3P1X1_9STRA</name>
<protein>
    <submittedName>
        <fullName evidence="2">Uncharacterized protein</fullName>
    </submittedName>
</protein>
<evidence type="ECO:0000313" key="2">
    <source>
        <dbReference type="EMBL" id="KAE9051937.1"/>
    </source>
</evidence>
<evidence type="ECO:0000313" key="3">
    <source>
        <dbReference type="Proteomes" id="UP000429607"/>
    </source>
</evidence>
<dbReference type="AlphaFoldDB" id="A0A6A3P1X1"/>
<organism evidence="2 3">
    <name type="scientific">Phytophthora rubi</name>
    <dbReference type="NCBI Taxonomy" id="129364"/>
    <lineage>
        <taxon>Eukaryota</taxon>
        <taxon>Sar</taxon>
        <taxon>Stramenopiles</taxon>
        <taxon>Oomycota</taxon>
        <taxon>Peronosporomycetes</taxon>
        <taxon>Peronosporales</taxon>
        <taxon>Peronosporaceae</taxon>
        <taxon>Phytophthora</taxon>
    </lineage>
</organism>
<sequence>MTSSQFPILSNASPLKRKPSLTKKMNRRQAQRSLAELISKCEAAHIQLPEDPLEARAEAVEAIIHSLADGKTNLGDAQEELQQKFGLELVWKQHIENEEAKRQRRRQSHQKKVPSRAKDPRLVKNLGSLTESPPVDDSLETGDNKELQQGAEGRKSSTTKMGVMTPSKRPIATQESTRGDGGVKIAKKAKSARGVIVPKASSDTEEKPPPLSGRKYGAGLGNIVGNDDSAGSPDQGIVDLLDLEDLEDADGGSGSAMSSDEEFAL</sequence>
<dbReference type="Proteomes" id="UP000429607">
    <property type="component" value="Unassembled WGS sequence"/>
</dbReference>
<reference evidence="2 3" key="1">
    <citation type="submission" date="2018-09" db="EMBL/GenBank/DDBJ databases">
        <title>Genomic investigation of the strawberry pathogen Phytophthora fragariae indicates pathogenicity is determined by transcriptional variation in three key races.</title>
        <authorList>
            <person name="Adams T.M."/>
            <person name="Armitage A.D."/>
            <person name="Sobczyk M.K."/>
            <person name="Bates H.J."/>
            <person name="Dunwell J.M."/>
            <person name="Nellist C.F."/>
            <person name="Harrison R.J."/>
        </authorList>
    </citation>
    <scope>NUCLEOTIDE SEQUENCE [LARGE SCALE GENOMIC DNA]</scope>
    <source>
        <strain evidence="2 3">SCRP249</strain>
    </source>
</reference>
<feature type="compositionally biased region" description="Acidic residues" evidence="1">
    <location>
        <begin position="241"/>
        <end position="250"/>
    </location>
</feature>
<comment type="caution">
    <text evidence="2">The sequence shown here is derived from an EMBL/GenBank/DDBJ whole genome shotgun (WGS) entry which is preliminary data.</text>
</comment>
<feature type="compositionally biased region" description="Basic residues" evidence="1">
    <location>
        <begin position="102"/>
        <end position="115"/>
    </location>
</feature>
<feature type="compositionally biased region" description="Polar residues" evidence="1">
    <location>
        <begin position="1"/>
        <end position="13"/>
    </location>
</feature>
<accession>A0A6A3P1X1</accession>
<evidence type="ECO:0000256" key="1">
    <source>
        <dbReference type="SAM" id="MobiDB-lite"/>
    </source>
</evidence>
<feature type="region of interest" description="Disordered" evidence="1">
    <location>
        <begin position="1"/>
        <end position="32"/>
    </location>
</feature>
<proteinExistence type="predicted"/>